<evidence type="ECO:0000256" key="1">
    <source>
        <dbReference type="ARBA" id="ARBA00007227"/>
    </source>
</evidence>
<dbReference type="InterPro" id="IPR001387">
    <property type="entry name" value="Cro/C1-type_HTH"/>
</dbReference>
<dbReference type="InterPro" id="IPR026281">
    <property type="entry name" value="HTH_RamB"/>
</dbReference>
<dbReference type="Pfam" id="PF09856">
    <property type="entry name" value="ScfRs"/>
    <property type="match status" value="1"/>
</dbReference>
<evidence type="ECO:0000313" key="4">
    <source>
        <dbReference type="EMBL" id="SUZ94573.1"/>
    </source>
</evidence>
<dbReference type="EMBL" id="UINC01002247">
    <property type="protein sequence ID" value="SUZ94573.1"/>
    <property type="molecule type" value="Genomic_DNA"/>
</dbReference>
<protein>
    <recommendedName>
        <fullName evidence="3">HTH cro/C1-type domain-containing protein</fullName>
    </recommendedName>
</protein>
<dbReference type="GO" id="GO:0005829">
    <property type="term" value="C:cytosol"/>
    <property type="evidence" value="ECO:0007669"/>
    <property type="project" value="TreeGrafter"/>
</dbReference>
<feature type="domain" description="HTH cro/C1-type" evidence="3">
    <location>
        <begin position="12"/>
        <end position="66"/>
    </location>
</feature>
<dbReference type="CDD" id="cd00093">
    <property type="entry name" value="HTH_XRE"/>
    <property type="match status" value="1"/>
</dbReference>
<dbReference type="AlphaFoldDB" id="A0A381S084"/>
<evidence type="ECO:0000259" key="3">
    <source>
        <dbReference type="PROSITE" id="PS50943"/>
    </source>
</evidence>
<name>A0A381S084_9ZZZZ</name>
<dbReference type="GO" id="GO:0003677">
    <property type="term" value="F:DNA binding"/>
    <property type="evidence" value="ECO:0007669"/>
    <property type="project" value="UniProtKB-KW"/>
</dbReference>
<dbReference type="InterPro" id="IPR050807">
    <property type="entry name" value="TransReg_Diox_bact_type"/>
</dbReference>
<evidence type="ECO:0000256" key="2">
    <source>
        <dbReference type="ARBA" id="ARBA00023125"/>
    </source>
</evidence>
<dbReference type="SMART" id="SM00530">
    <property type="entry name" value="HTH_XRE"/>
    <property type="match status" value="1"/>
</dbReference>
<gene>
    <name evidence="4" type="ORF">METZ01_LOCUS47427</name>
</gene>
<dbReference type="PANTHER" id="PTHR46797:SF1">
    <property type="entry name" value="METHYLPHOSPHONATE SYNTHASE"/>
    <property type="match status" value="1"/>
</dbReference>
<organism evidence="4">
    <name type="scientific">marine metagenome</name>
    <dbReference type="NCBI Taxonomy" id="408172"/>
    <lineage>
        <taxon>unclassified sequences</taxon>
        <taxon>metagenomes</taxon>
        <taxon>ecological metagenomes</taxon>
    </lineage>
</organism>
<dbReference type="Pfam" id="PF01381">
    <property type="entry name" value="HTH_3"/>
    <property type="match status" value="1"/>
</dbReference>
<dbReference type="SUPFAM" id="SSF47413">
    <property type="entry name" value="lambda repressor-like DNA-binding domains"/>
    <property type="match status" value="1"/>
</dbReference>
<reference evidence="4" key="1">
    <citation type="submission" date="2018-05" db="EMBL/GenBank/DDBJ databases">
        <authorList>
            <person name="Lanie J.A."/>
            <person name="Ng W.-L."/>
            <person name="Kazmierczak K.M."/>
            <person name="Andrzejewski T.M."/>
            <person name="Davidsen T.M."/>
            <person name="Wayne K.J."/>
            <person name="Tettelin H."/>
            <person name="Glass J.I."/>
            <person name="Rusch D."/>
            <person name="Podicherti R."/>
            <person name="Tsui H.-C.T."/>
            <person name="Winkler M.E."/>
        </authorList>
    </citation>
    <scope>NUCLEOTIDE SEQUENCE</scope>
</reference>
<dbReference type="Pfam" id="PF06114">
    <property type="entry name" value="Peptidase_M78"/>
    <property type="match status" value="1"/>
</dbReference>
<dbReference type="InterPro" id="IPR018653">
    <property type="entry name" value="ScfR_C"/>
</dbReference>
<sequence length="469" mass="53471">MNRKNLNYGAIIRARRQKKNLKSKELAKKLGISPAFLSLIETNERKPNGDLVLLIQEELGLTNEDLIKKIDPGLENDTKDVFNISLLEDLDIRPNEADELVKINPKIAKALVRLAHDHNNREHEVGEDLEKKIIGKSTWFPGEIVSEFIQKNENYFPKLEEFAHQIFEEVKINNRTRYLSLCDYLEKKYKLVIKEMLPKEKPFTKIYFPEKNELHLSDYLSLETKKLYVANQIAQLGADEIINEYLDDFSFPSEVSKKVTKVALLNYTGAAIMMDYKEFYQECMKCRYDLEVLASSFAVSFEQTAHRVTSLNNPDMKGIPLHMIRVDRCGNVSKRFSLSGIELPRASGACPLWNVFTAFSNPNNIHAAISKMTDGSTYFCIAKTVDKGIAKYGESRSLLSIGLGCNIKHAKQMVYSDGINLDDKRREVSIGVSCRRCDRLDCSQRAFPPATTKFDVDLNSRGVSIFVND</sequence>
<dbReference type="PANTHER" id="PTHR46797">
    <property type="entry name" value="HTH-TYPE TRANSCRIPTIONAL REGULATOR"/>
    <property type="match status" value="1"/>
</dbReference>
<dbReference type="InterPro" id="IPR010359">
    <property type="entry name" value="IrrE_HExxH"/>
</dbReference>
<accession>A0A381S084</accession>
<dbReference type="InterPro" id="IPR010982">
    <property type="entry name" value="Lambda_DNA-bd_dom_sf"/>
</dbReference>
<keyword evidence="2" id="KW-0238">DNA-binding</keyword>
<comment type="similarity">
    <text evidence="1">Belongs to the short-chain fatty acyl-CoA assimilation regulator (ScfR) family.</text>
</comment>
<dbReference type="Gene3D" id="1.10.260.40">
    <property type="entry name" value="lambda repressor-like DNA-binding domains"/>
    <property type="match status" value="1"/>
</dbReference>
<dbReference type="PROSITE" id="PS50943">
    <property type="entry name" value="HTH_CROC1"/>
    <property type="match status" value="1"/>
</dbReference>
<dbReference type="PIRSF" id="PIRSF019251">
    <property type="entry name" value="Rv0465c"/>
    <property type="match status" value="1"/>
</dbReference>
<proteinExistence type="inferred from homology"/>
<dbReference type="GO" id="GO:0003700">
    <property type="term" value="F:DNA-binding transcription factor activity"/>
    <property type="evidence" value="ECO:0007669"/>
    <property type="project" value="TreeGrafter"/>
</dbReference>